<feature type="signal peptide" evidence="1">
    <location>
        <begin position="1"/>
        <end position="27"/>
    </location>
</feature>
<dbReference type="GO" id="GO:0000938">
    <property type="term" value="C:GARP complex"/>
    <property type="evidence" value="ECO:0007669"/>
    <property type="project" value="InterPro"/>
</dbReference>
<dbReference type="Pfam" id="PF16854">
    <property type="entry name" value="VPS53_C"/>
    <property type="match status" value="1"/>
</dbReference>
<feature type="chain" id="PRO_5040175946" description="Vps53 C-terminal domain-containing protein" evidence="1">
    <location>
        <begin position="28"/>
        <end position="232"/>
    </location>
</feature>
<evidence type="ECO:0000259" key="2">
    <source>
        <dbReference type="Pfam" id="PF16854"/>
    </source>
</evidence>
<dbReference type="AlphaFoldDB" id="A0A9R1S709"/>
<dbReference type="GO" id="GO:0005829">
    <property type="term" value="C:cytosol"/>
    <property type="evidence" value="ECO:0007669"/>
    <property type="project" value="GOC"/>
</dbReference>
<dbReference type="Proteomes" id="UP000324705">
    <property type="component" value="Chromosome 3B"/>
</dbReference>
<gene>
    <name evidence="3" type="ORF">TRITD_3Bv1G217030</name>
</gene>
<sequence length="232" mass="25158">MVSALFCPVPFLCWVACFHLLTSSISSTNLAWSSVLSQYIQVQAHIGNWCTAGCFWTLKRLRLFYWTSQLLGKASYSKFVTREMSKAEALLKVILSPVDSVASTYRALLPEGTPLEFQRILELKGLKKADQQAILEDFNKHSPSIKHPTITPTAAPPVATATASVPLPTQAVAASPSMSTALTGALANREDVLARAAALGRGAATTGFKRFLALTEAAKDRKDGPFRKLFNA</sequence>
<keyword evidence="4" id="KW-1185">Reference proteome</keyword>
<name>A0A9R1S709_TRITD</name>
<dbReference type="GO" id="GO:0042147">
    <property type="term" value="P:retrograde transport, endosome to Golgi"/>
    <property type="evidence" value="ECO:0007669"/>
    <property type="project" value="InterPro"/>
</dbReference>
<proteinExistence type="predicted"/>
<evidence type="ECO:0000313" key="3">
    <source>
        <dbReference type="EMBL" id="VAH82553.1"/>
    </source>
</evidence>
<dbReference type="Gramene" id="TRITD3Bv1G217030.7">
    <property type="protein sequence ID" value="TRITD3Bv1G217030.7"/>
    <property type="gene ID" value="TRITD3Bv1G217030"/>
</dbReference>
<keyword evidence="1" id="KW-0732">Signal</keyword>
<protein>
    <recommendedName>
        <fullName evidence="2">Vps53 C-terminal domain-containing protein</fullName>
    </recommendedName>
</protein>
<reference evidence="3 4" key="1">
    <citation type="submission" date="2017-09" db="EMBL/GenBank/DDBJ databases">
        <authorList>
            <consortium name="International Durum Wheat Genome Sequencing Consortium (IDWGSC)"/>
            <person name="Milanesi L."/>
        </authorList>
    </citation>
    <scope>NUCLEOTIDE SEQUENCE [LARGE SCALE GENOMIC DNA]</scope>
    <source>
        <strain evidence="4">cv. Svevo</strain>
    </source>
</reference>
<accession>A0A9R1S709</accession>
<evidence type="ECO:0000256" key="1">
    <source>
        <dbReference type="SAM" id="SignalP"/>
    </source>
</evidence>
<dbReference type="InterPro" id="IPR039766">
    <property type="entry name" value="Vps53"/>
</dbReference>
<dbReference type="InterPro" id="IPR031745">
    <property type="entry name" value="Vps53_C"/>
</dbReference>
<feature type="domain" description="Vps53 C-terminal" evidence="2">
    <location>
        <begin position="73"/>
        <end position="126"/>
    </location>
</feature>
<dbReference type="EMBL" id="LT934116">
    <property type="protein sequence ID" value="VAH82553.1"/>
    <property type="molecule type" value="Genomic_DNA"/>
</dbReference>
<dbReference type="PANTHER" id="PTHR12820:SF0">
    <property type="entry name" value="VACUOLAR PROTEIN SORTING-ASSOCIATED PROTEIN 53 HOMOLOG"/>
    <property type="match status" value="1"/>
</dbReference>
<evidence type="ECO:0000313" key="4">
    <source>
        <dbReference type="Proteomes" id="UP000324705"/>
    </source>
</evidence>
<dbReference type="PANTHER" id="PTHR12820">
    <property type="entry name" value="VACUOLAR SORTING PROTEIN 53"/>
    <property type="match status" value="1"/>
</dbReference>
<organism evidence="3 4">
    <name type="scientific">Triticum turgidum subsp. durum</name>
    <name type="common">Durum wheat</name>
    <name type="synonym">Triticum durum</name>
    <dbReference type="NCBI Taxonomy" id="4567"/>
    <lineage>
        <taxon>Eukaryota</taxon>
        <taxon>Viridiplantae</taxon>
        <taxon>Streptophyta</taxon>
        <taxon>Embryophyta</taxon>
        <taxon>Tracheophyta</taxon>
        <taxon>Spermatophyta</taxon>
        <taxon>Magnoliopsida</taxon>
        <taxon>Liliopsida</taxon>
        <taxon>Poales</taxon>
        <taxon>Poaceae</taxon>
        <taxon>BOP clade</taxon>
        <taxon>Pooideae</taxon>
        <taxon>Triticodae</taxon>
        <taxon>Triticeae</taxon>
        <taxon>Triticinae</taxon>
        <taxon>Triticum</taxon>
    </lineage>
</organism>